<dbReference type="Proteomes" id="UP000199529">
    <property type="component" value="Unassembled WGS sequence"/>
</dbReference>
<evidence type="ECO:0000313" key="2">
    <source>
        <dbReference type="EMBL" id="SDZ25093.1"/>
    </source>
</evidence>
<keyword evidence="1" id="KW-0812">Transmembrane</keyword>
<dbReference type="EMBL" id="FNOK01000054">
    <property type="protein sequence ID" value="SDZ25093.1"/>
    <property type="molecule type" value="Genomic_DNA"/>
</dbReference>
<accession>A0A1H3RHN1</accession>
<dbReference type="RefSeq" id="WP_177226889.1">
    <property type="nucleotide sequence ID" value="NZ_FNOK01000054.1"/>
</dbReference>
<proteinExistence type="predicted"/>
<sequence length="55" mass="5647">MVTPSSGTPSDVARLQRQFAVRALALALLLGITGEMLLTILAALIGLGLLVLSAE</sequence>
<name>A0A1H3RHN1_9PSEU</name>
<evidence type="ECO:0000313" key="3">
    <source>
        <dbReference type="Proteomes" id="UP000199529"/>
    </source>
</evidence>
<keyword evidence="1" id="KW-1133">Transmembrane helix</keyword>
<gene>
    <name evidence="2" type="ORF">SAMN05216215_105425</name>
</gene>
<feature type="transmembrane region" description="Helical" evidence="1">
    <location>
        <begin position="24"/>
        <end position="52"/>
    </location>
</feature>
<dbReference type="AlphaFoldDB" id="A0A1H3RHN1"/>
<evidence type="ECO:0000256" key="1">
    <source>
        <dbReference type="SAM" id="Phobius"/>
    </source>
</evidence>
<keyword evidence="3" id="KW-1185">Reference proteome</keyword>
<protein>
    <submittedName>
        <fullName evidence="2">Uncharacterized protein</fullName>
    </submittedName>
</protein>
<reference evidence="3" key="1">
    <citation type="submission" date="2016-10" db="EMBL/GenBank/DDBJ databases">
        <authorList>
            <person name="Varghese N."/>
            <person name="Submissions S."/>
        </authorList>
    </citation>
    <scope>NUCLEOTIDE SEQUENCE [LARGE SCALE GENOMIC DNA]</scope>
    <source>
        <strain evidence="3">CGMCC 4.3530</strain>
    </source>
</reference>
<organism evidence="2 3">
    <name type="scientific">Saccharopolyspora shandongensis</name>
    <dbReference type="NCBI Taxonomy" id="418495"/>
    <lineage>
        <taxon>Bacteria</taxon>
        <taxon>Bacillati</taxon>
        <taxon>Actinomycetota</taxon>
        <taxon>Actinomycetes</taxon>
        <taxon>Pseudonocardiales</taxon>
        <taxon>Pseudonocardiaceae</taxon>
        <taxon>Saccharopolyspora</taxon>
    </lineage>
</organism>
<keyword evidence="1" id="KW-0472">Membrane</keyword>